<accession>A0ABV9KG79</accession>
<dbReference type="Pfam" id="PF01713">
    <property type="entry name" value="Smr"/>
    <property type="match status" value="1"/>
</dbReference>
<comment type="caution">
    <text evidence="3">The sequence shown here is derived from an EMBL/GenBank/DDBJ whole genome shotgun (WGS) entry which is preliminary data.</text>
</comment>
<gene>
    <name evidence="3" type="ORF">ACFO5X_11130</name>
</gene>
<dbReference type="EMBL" id="JBHSGI010000009">
    <property type="protein sequence ID" value="MFC4669109.1"/>
    <property type="molecule type" value="Genomic_DNA"/>
</dbReference>
<dbReference type="PROSITE" id="PS50828">
    <property type="entry name" value="SMR"/>
    <property type="match status" value="1"/>
</dbReference>
<evidence type="ECO:0000259" key="2">
    <source>
        <dbReference type="PROSITE" id="PS50828"/>
    </source>
</evidence>
<dbReference type="SMART" id="SM00463">
    <property type="entry name" value="SMR"/>
    <property type="match status" value="1"/>
</dbReference>
<reference evidence="4" key="1">
    <citation type="journal article" date="2019" name="Int. J. Syst. Evol. Microbiol.">
        <title>The Global Catalogue of Microorganisms (GCM) 10K type strain sequencing project: providing services to taxonomists for standard genome sequencing and annotation.</title>
        <authorList>
            <consortium name="The Broad Institute Genomics Platform"/>
            <consortium name="The Broad Institute Genome Sequencing Center for Infectious Disease"/>
            <person name="Wu L."/>
            <person name="Ma J."/>
        </authorList>
    </citation>
    <scope>NUCLEOTIDE SEQUENCE [LARGE SCALE GENOMIC DNA]</scope>
    <source>
        <strain evidence="4">CGMCC 4.7283</strain>
    </source>
</reference>
<feature type="region of interest" description="Disordered" evidence="1">
    <location>
        <begin position="22"/>
        <end position="71"/>
    </location>
</feature>
<organism evidence="3 4">
    <name type="scientific">Seohaeicola nanhaiensis</name>
    <dbReference type="NCBI Taxonomy" id="1387282"/>
    <lineage>
        <taxon>Bacteria</taxon>
        <taxon>Pseudomonadati</taxon>
        <taxon>Pseudomonadota</taxon>
        <taxon>Alphaproteobacteria</taxon>
        <taxon>Rhodobacterales</taxon>
        <taxon>Roseobacteraceae</taxon>
        <taxon>Seohaeicola</taxon>
    </lineage>
</organism>
<protein>
    <submittedName>
        <fullName evidence="3">Smr/MutS family protein</fullName>
    </submittedName>
</protein>
<feature type="domain" description="Smr" evidence="2">
    <location>
        <begin position="91"/>
        <end position="181"/>
    </location>
</feature>
<keyword evidence="4" id="KW-1185">Reference proteome</keyword>
<dbReference type="RefSeq" id="WP_380717519.1">
    <property type="nucleotide sequence ID" value="NZ_JBHSGI010000009.1"/>
</dbReference>
<dbReference type="Gene3D" id="3.30.1370.110">
    <property type="match status" value="1"/>
</dbReference>
<proteinExistence type="predicted"/>
<dbReference type="Proteomes" id="UP001595973">
    <property type="component" value="Unassembled WGS sequence"/>
</dbReference>
<evidence type="ECO:0000313" key="3">
    <source>
        <dbReference type="EMBL" id="MFC4669109.1"/>
    </source>
</evidence>
<feature type="compositionally biased region" description="Pro residues" evidence="1">
    <location>
        <begin position="55"/>
        <end position="65"/>
    </location>
</feature>
<evidence type="ECO:0000256" key="1">
    <source>
        <dbReference type="SAM" id="MobiDB-lite"/>
    </source>
</evidence>
<sequence length="184" mass="20536">MTRRRLSPEEIALWQRVVERAERLHPERDPAPVQRPKPKPSKTPQPRIVASPAPAARPEPPPRPASAPALRMDHGTFGRMKRGRLVPEGRIDLHGMTLDAAHPALVRFILRAQADGKRLVLVITGKGRAGDHGVLYPTPRGILRRQVPHWLETPPLAQAVLQVTSAHIRHGGEGAFYVYLRRGR</sequence>
<dbReference type="InterPro" id="IPR036063">
    <property type="entry name" value="Smr_dom_sf"/>
</dbReference>
<evidence type="ECO:0000313" key="4">
    <source>
        <dbReference type="Proteomes" id="UP001595973"/>
    </source>
</evidence>
<dbReference type="PANTHER" id="PTHR35562:SF2">
    <property type="entry name" value="DNA ENDONUCLEASE SMRA-RELATED"/>
    <property type="match status" value="1"/>
</dbReference>
<dbReference type="PANTHER" id="PTHR35562">
    <property type="entry name" value="DNA ENDONUCLEASE SMRA-RELATED"/>
    <property type="match status" value="1"/>
</dbReference>
<name>A0ABV9KG79_9RHOB</name>
<dbReference type="InterPro" id="IPR002625">
    <property type="entry name" value="Smr_dom"/>
</dbReference>
<dbReference type="SUPFAM" id="SSF160443">
    <property type="entry name" value="SMR domain-like"/>
    <property type="match status" value="1"/>
</dbReference>